<dbReference type="PANTHER" id="PTHR37984">
    <property type="entry name" value="PROTEIN CBG26694"/>
    <property type="match status" value="1"/>
</dbReference>
<dbReference type="GO" id="GO:0004190">
    <property type="term" value="F:aspartic-type endopeptidase activity"/>
    <property type="evidence" value="ECO:0007669"/>
    <property type="project" value="UniProtKB-KW"/>
</dbReference>
<keyword evidence="13" id="KW-0239">DNA-directed DNA polymerase</keyword>
<evidence type="ECO:0000256" key="4">
    <source>
        <dbReference type="ARBA" id="ARBA00022695"/>
    </source>
</evidence>
<evidence type="ECO:0000256" key="6">
    <source>
        <dbReference type="ARBA" id="ARBA00022723"/>
    </source>
</evidence>
<reference evidence="19" key="1">
    <citation type="submission" date="2023-06" db="EMBL/GenBank/DDBJ databases">
        <title>Male Hemibagrus guttatus genome.</title>
        <authorList>
            <person name="Bian C."/>
        </authorList>
    </citation>
    <scope>NUCLEOTIDE SEQUENCE</scope>
    <source>
        <strain evidence="19">Male_cb2023</strain>
        <tissue evidence="19">Muscle</tissue>
    </source>
</reference>
<dbReference type="GO" id="GO:0006310">
    <property type="term" value="P:DNA recombination"/>
    <property type="evidence" value="ECO:0007669"/>
    <property type="project" value="UniProtKB-KW"/>
</dbReference>
<keyword evidence="15" id="KW-0233">DNA recombination</keyword>
<feature type="region of interest" description="Disordered" evidence="17">
    <location>
        <begin position="392"/>
        <end position="440"/>
    </location>
</feature>
<evidence type="ECO:0000313" key="20">
    <source>
        <dbReference type="Proteomes" id="UP001274896"/>
    </source>
</evidence>
<dbReference type="SMART" id="SM00298">
    <property type="entry name" value="CHROMO"/>
    <property type="match status" value="1"/>
</dbReference>
<evidence type="ECO:0000256" key="5">
    <source>
        <dbReference type="ARBA" id="ARBA00022722"/>
    </source>
</evidence>
<evidence type="ECO:0000256" key="7">
    <source>
        <dbReference type="ARBA" id="ARBA00022750"/>
    </source>
</evidence>
<dbReference type="SUPFAM" id="SSF53098">
    <property type="entry name" value="Ribonuclease H-like"/>
    <property type="match status" value="1"/>
</dbReference>
<dbReference type="InterPro" id="IPR056924">
    <property type="entry name" value="SH3_Tf2-1"/>
</dbReference>
<dbReference type="InterPro" id="IPR012337">
    <property type="entry name" value="RNaseH-like_sf"/>
</dbReference>
<gene>
    <name evidence="19" type="ORF">QTP70_033616</name>
</gene>
<dbReference type="InterPro" id="IPR000953">
    <property type="entry name" value="Chromo/chromo_shadow_dom"/>
</dbReference>
<dbReference type="FunFam" id="1.10.340.70:FF:000001">
    <property type="entry name" value="Retrovirus-related Pol polyprotein from transposon gypsy-like Protein"/>
    <property type="match status" value="1"/>
</dbReference>
<keyword evidence="4" id="KW-0548">Nucleotidyltransferase</keyword>
<keyword evidence="7" id="KW-0064">Aspartyl protease</keyword>
<dbReference type="AlphaFoldDB" id="A0AAE0PZV1"/>
<dbReference type="SUPFAM" id="SSF56672">
    <property type="entry name" value="DNA/RNA polymerases"/>
    <property type="match status" value="1"/>
</dbReference>
<evidence type="ECO:0000256" key="12">
    <source>
        <dbReference type="ARBA" id="ARBA00022918"/>
    </source>
</evidence>
<dbReference type="GO" id="GO:0004519">
    <property type="term" value="F:endonuclease activity"/>
    <property type="evidence" value="ECO:0007669"/>
    <property type="project" value="UniProtKB-KW"/>
</dbReference>
<dbReference type="InterPro" id="IPR023780">
    <property type="entry name" value="Chromo_domain"/>
</dbReference>
<dbReference type="GO" id="GO:0003887">
    <property type="term" value="F:DNA-directed DNA polymerase activity"/>
    <property type="evidence" value="ECO:0007669"/>
    <property type="project" value="UniProtKB-KW"/>
</dbReference>
<dbReference type="GO" id="GO:0046872">
    <property type="term" value="F:metal ion binding"/>
    <property type="evidence" value="ECO:0007669"/>
    <property type="project" value="UniProtKB-KW"/>
</dbReference>
<evidence type="ECO:0000256" key="8">
    <source>
        <dbReference type="ARBA" id="ARBA00022759"/>
    </source>
</evidence>
<dbReference type="PANTHER" id="PTHR37984:SF5">
    <property type="entry name" value="PROTEIN NYNRIN-LIKE"/>
    <property type="match status" value="1"/>
</dbReference>
<evidence type="ECO:0000256" key="3">
    <source>
        <dbReference type="ARBA" id="ARBA00022679"/>
    </source>
</evidence>
<keyword evidence="9" id="KW-0378">Hydrolase</keyword>
<sequence length="440" mass="50608">MGNWELLAVKAALEEWHHWLEGARHLFQVLTNHRNLEYLWGAKRLNPRQARWVMFFTRFMFTLTYCPGSKNGKADALSRQFEAANEPGQPDLILPATVILVPVQWDLVEEIRRAHADKPPPAGCPPSRIFVPQQFRQQVMQWVHETPSSGHPGTRRSTQLTRRQFWWPSLGPDVEGYIRACSTRAQSNGQAERLNQEIGRFFRTSCSREQHRWSEFLPWAEYAQNSLIHGTDAVSVRAGRLVRRQRIQADRHRYPHPPYQVGQKVWLSTRNLRLKLPCRKLSPKFVGPFEIVRQVNSVAYRLRLPASYRICPTFHVSLLKPAHPAAGEARACEEPPPPLDIEGSPAYQVRALLNSRRVRSRLQYLVDWEGYGPEEHSWVDTVNILDPSLVEDFHRDHPNKPAPCPRGHPRRRTPGGVPRGGGSVTTRARGDHEREPSPVF</sequence>
<feature type="domain" description="Chromo" evidence="18">
    <location>
        <begin position="347"/>
        <end position="405"/>
    </location>
</feature>
<comment type="caution">
    <text evidence="19">The sequence shown here is derived from an EMBL/GenBank/DDBJ whole genome shotgun (WGS) entry which is preliminary data.</text>
</comment>
<dbReference type="SUPFAM" id="SSF54160">
    <property type="entry name" value="Chromo domain-like"/>
    <property type="match status" value="1"/>
</dbReference>
<evidence type="ECO:0000256" key="10">
    <source>
        <dbReference type="ARBA" id="ARBA00022842"/>
    </source>
</evidence>
<keyword evidence="3" id="KW-0808">Transferase</keyword>
<keyword evidence="11" id="KW-0229">DNA integration</keyword>
<evidence type="ECO:0000259" key="18">
    <source>
        <dbReference type="PROSITE" id="PS50013"/>
    </source>
</evidence>
<dbReference type="PROSITE" id="PS50013">
    <property type="entry name" value="CHROMO_2"/>
    <property type="match status" value="1"/>
</dbReference>
<dbReference type="InterPro" id="IPR050951">
    <property type="entry name" value="Retrovirus_Pol_polyprotein"/>
</dbReference>
<dbReference type="GO" id="GO:0015074">
    <property type="term" value="P:DNA integration"/>
    <property type="evidence" value="ECO:0007669"/>
    <property type="project" value="UniProtKB-KW"/>
</dbReference>
<evidence type="ECO:0000256" key="11">
    <source>
        <dbReference type="ARBA" id="ARBA00022908"/>
    </source>
</evidence>
<dbReference type="GO" id="GO:0003964">
    <property type="term" value="F:RNA-directed DNA polymerase activity"/>
    <property type="evidence" value="ECO:0007669"/>
    <property type="project" value="UniProtKB-KW"/>
</dbReference>
<keyword evidence="5" id="KW-0540">Nuclease</keyword>
<evidence type="ECO:0000256" key="17">
    <source>
        <dbReference type="SAM" id="MobiDB-lite"/>
    </source>
</evidence>
<dbReference type="Gene3D" id="2.40.50.40">
    <property type="match status" value="1"/>
</dbReference>
<proteinExistence type="predicted"/>
<name>A0AAE0PZV1_9TELE</name>
<dbReference type="InterPro" id="IPR016197">
    <property type="entry name" value="Chromo-like_dom_sf"/>
</dbReference>
<dbReference type="Pfam" id="PF17917">
    <property type="entry name" value="RT_RNaseH"/>
    <property type="match status" value="1"/>
</dbReference>
<dbReference type="CDD" id="cd09274">
    <property type="entry name" value="RNase_HI_RT_Ty3"/>
    <property type="match status" value="1"/>
</dbReference>
<dbReference type="Pfam" id="PF24626">
    <property type="entry name" value="SH3_Tf2-1"/>
    <property type="match status" value="1"/>
</dbReference>
<feature type="compositionally biased region" description="Basic and acidic residues" evidence="17">
    <location>
        <begin position="428"/>
        <end position="440"/>
    </location>
</feature>
<dbReference type="InterPro" id="IPR041373">
    <property type="entry name" value="RT_RNaseH"/>
</dbReference>
<protein>
    <recommendedName>
        <fullName evidence="16">Gypsy retrotransposon integrase-like protein 1</fullName>
    </recommendedName>
</protein>
<evidence type="ECO:0000256" key="13">
    <source>
        <dbReference type="ARBA" id="ARBA00022932"/>
    </source>
</evidence>
<keyword evidence="20" id="KW-1185">Reference proteome</keyword>
<dbReference type="GO" id="GO:0006508">
    <property type="term" value="P:proteolysis"/>
    <property type="evidence" value="ECO:0007669"/>
    <property type="project" value="UniProtKB-KW"/>
</dbReference>
<evidence type="ECO:0000256" key="16">
    <source>
        <dbReference type="ARBA" id="ARBA00039658"/>
    </source>
</evidence>
<keyword evidence="8" id="KW-0255">Endonuclease</keyword>
<evidence type="ECO:0000313" key="19">
    <source>
        <dbReference type="EMBL" id="KAK3511226.1"/>
    </source>
</evidence>
<organism evidence="19 20">
    <name type="scientific">Hemibagrus guttatus</name>
    <dbReference type="NCBI Taxonomy" id="175788"/>
    <lineage>
        <taxon>Eukaryota</taxon>
        <taxon>Metazoa</taxon>
        <taxon>Chordata</taxon>
        <taxon>Craniata</taxon>
        <taxon>Vertebrata</taxon>
        <taxon>Euteleostomi</taxon>
        <taxon>Actinopterygii</taxon>
        <taxon>Neopterygii</taxon>
        <taxon>Teleostei</taxon>
        <taxon>Ostariophysi</taxon>
        <taxon>Siluriformes</taxon>
        <taxon>Bagridae</taxon>
        <taxon>Hemibagrus</taxon>
    </lineage>
</organism>
<dbReference type="GO" id="GO:0003677">
    <property type="term" value="F:DNA binding"/>
    <property type="evidence" value="ECO:0007669"/>
    <property type="project" value="UniProtKB-KW"/>
</dbReference>
<keyword evidence="2" id="KW-0645">Protease</keyword>
<evidence type="ECO:0000256" key="9">
    <source>
        <dbReference type="ARBA" id="ARBA00022801"/>
    </source>
</evidence>
<evidence type="ECO:0000256" key="1">
    <source>
        <dbReference type="ARBA" id="ARBA00004123"/>
    </source>
</evidence>
<comment type="subcellular location">
    <subcellularLocation>
        <location evidence="1">Nucleus</location>
    </subcellularLocation>
</comment>
<keyword evidence="10" id="KW-0460">Magnesium</keyword>
<dbReference type="InterPro" id="IPR041588">
    <property type="entry name" value="Integrase_H2C2"/>
</dbReference>
<dbReference type="EMBL" id="JAUCMX010000025">
    <property type="protein sequence ID" value="KAK3511226.1"/>
    <property type="molecule type" value="Genomic_DNA"/>
</dbReference>
<dbReference type="Proteomes" id="UP001274896">
    <property type="component" value="Unassembled WGS sequence"/>
</dbReference>
<keyword evidence="6" id="KW-0479">Metal-binding</keyword>
<accession>A0AAE0PZV1</accession>
<evidence type="ECO:0000256" key="2">
    <source>
        <dbReference type="ARBA" id="ARBA00022670"/>
    </source>
</evidence>
<dbReference type="Pfam" id="PF17921">
    <property type="entry name" value="Integrase_H2C2"/>
    <property type="match status" value="1"/>
</dbReference>
<dbReference type="Gene3D" id="1.10.340.70">
    <property type="match status" value="1"/>
</dbReference>
<dbReference type="InterPro" id="IPR043502">
    <property type="entry name" value="DNA/RNA_pol_sf"/>
</dbReference>
<evidence type="ECO:0000256" key="15">
    <source>
        <dbReference type="ARBA" id="ARBA00023172"/>
    </source>
</evidence>
<keyword evidence="14" id="KW-0238">DNA-binding</keyword>
<evidence type="ECO:0000256" key="14">
    <source>
        <dbReference type="ARBA" id="ARBA00023125"/>
    </source>
</evidence>
<keyword evidence="12" id="KW-0695">RNA-directed DNA polymerase</keyword>
<dbReference type="GO" id="GO:0005634">
    <property type="term" value="C:nucleus"/>
    <property type="evidence" value="ECO:0007669"/>
    <property type="project" value="UniProtKB-SubCell"/>
</dbReference>
<dbReference type="Pfam" id="PF00385">
    <property type="entry name" value="Chromo"/>
    <property type="match status" value="1"/>
</dbReference>